<organism evidence="1 2">
    <name type="scientific">candidate division MSBL1 archaeon SCGC-AAA259E17</name>
    <dbReference type="NCBI Taxonomy" id="1698263"/>
    <lineage>
        <taxon>Archaea</taxon>
        <taxon>Methanobacteriati</taxon>
        <taxon>Methanobacteriota</taxon>
        <taxon>candidate division MSBL1</taxon>
    </lineage>
</organism>
<evidence type="ECO:0000313" key="1">
    <source>
        <dbReference type="EMBL" id="KXA93027.1"/>
    </source>
</evidence>
<accession>A0A133UFS2</accession>
<dbReference type="AlphaFoldDB" id="A0A133UFS2"/>
<proteinExistence type="predicted"/>
<name>A0A133UFS2_9EURY</name>
<protein>
    <submittedName>
        <fullName evidence="1">Uncharacterized protein</fullName>
    </submittedName>
</protein>
<dbReference type="PATRIC" id="fig|1698263.3.peg.450"/>
<dbReference type="Proteomes" id="UP000070373">
    <property type="component" value="Unassembled WGS sequence"/>
</dbReference>
<reference evidence="1 2" key="1">
    <citation type="journal article" date="2016" name="Sci. Rep.">
        <title>Metabolic traits of an uncultured archaeal lineage -MSBL1- from brine pools of the Red Sea.</title>
        <authorList>
            <person name="Mwirichia R."/>
            <person name="Alam I."/>
            <person name="Rashid M."/>
            <person name="Vinu M."/>
            <person name="Ba-Alawi W."/>
            <person name="Anthony Kamau A."/>
            <person name="Kamanda Ngugi D."/>
            <person name="Goker M."/>
            <person name="Klenk H.P."/>
            <person name="Bajic V."/>
            <person name="Stingl U."/>
        </authorList>
    </citation>
    <scope>NUCLEOTIDE SEQUENCE [LARGE SCALE GENOMIC DNA]</scope>
    <source>
        <strain evidence="1">SCGC-AAA259E17</strain>
    </source>
</reference>
<dbReference type="EMBL" id="LHXN01000019">
    <property type="protein sequence ID" value="KXA93027.1"/>
    <property type="molecule type" value="Genomic_DNA"/>
</dbReference>
<evidence type="ECO:0000313" key="2">
    <source>
        <dbReference type="Proteomes" id="UP000070373"/>
    </source>
</evidence>
<comment type="caution">
    <text evidence="1">The sequence shown here is derived from an EMBL/GenBank/DDBJ whole genome shotgun (WGS) entry which is preliminary data.</text>
</comment>
<gene>
    <name evidence="1" type="ORF">AKJ64_01625</name>
</gene>
<keyword evidence="2" id="KW-1185">Reference proteome</keyword>
<sequence length="319" mass="36831">MEKDDVTEELAAEVKRYRGGGLDVRSISEVMDISMQDVTKIINSDVYREVETGTGDRARADVQHPSSRKNLVPVGKVIDTRPMELELGKRGKYWVREVYCGDPECSCESVRLSFFKYGEKTPVFDGYLNVKDFEFASESLHSVGEEAQAVIKEFFKDLTDSRKKVMLARFKLAKGTDEDPSEYIDFSSLRFGRCLLYREVFRVETPEVFKVEHKGKGFVIHDQYCFNPACHCNSAILCVFESETSEDPVEQMFAIRVELDGGYEIMERECEKNTVVNFFDDVIRNNEELFTVLRRRYGEMKDLGREVLKQRGERRPNTS</sequence>